<proteinExistence type="predicted"/>
<keyword evidence="3" id="KW-1185">Reference proteome</keyword>
<protein>
    <submittedName>
        <fullName evidence="2">Putative DENN domain-containing protein 4C</fullName>
    </submittedName>
</protein>
<sequence>MLLEKAVDHMARQMGADARILTAALSACQSPPPSSVSKALFKDLEEEPEDNQGLILGKLPVEEGLGAATLGKGDEDDVEGTEEKKWKRMHMRMSQGCEERLWRPDVKIEESASVTSQEQPRSVAEEIVMYMSLRSPLGVKSSSSPRESPPTPH</sequence>
<evidence type="ECO:0000256" key="1">
    <source>
        <dbReference type="SAM" id="MobiDB-lite"/>
    </source>
</evidence>
<reference evidence="2 3" key="1">
    <citation type="submission" date="2017-12" db="EMBL/GenBank/DDBJ databases">
        <title>Integrating genomic resources of turbot (Scophthalmus maximus) in depth evaluation of genetic and physical mapping variation across individuals.</title>
        <authorList>
            <person name="Martinez P."/>
        </authorList>
    </citation>
    <scope>NUCLEOTIDE SEQUENCE [LARGE SCALE GENOMIC DNA]</scope>
</reference>
<dbReference type="Proteomes" id="UP000246464">
    <property type="component" value="Chromosome 20"/>
</dbReference>
<feature type="region of interest" description="Disordered" evidence="1">
    <location>
        <begin position="134"/>
        <end position="153"/>
    </location>
</feature>
<evidence type="ECO:0000313" key="2">
    <source>
        <dbReference type="EMBL" id="AWP19969.1"/>
    </source>
</evidence>
<name>A0A2U9CVQ7_SCOMX</name>
<organism evidence="2 3">
    <name type="scientific">Scophthalmus maximus</name>
    <name type="common">Turbot</name>
    <name type="synonym">Psetta maxima</name>
    <dbReference type="NCBI Taxonomy" id="52904"/>
    <lineage>
        <taxon>Eukaryota</taxon>
        <taxon>Metazoa</taxon>
        <taxon>Chordata</taxon>
        <taxon>Craniata</taxon>
        <taxon>Vertebrata</taxon>
        <taxon>Euteleostomi</taxon>
        <taxon>Actinopterygii</taxon>
        <taxon>Neopterygii</taxon>
        <taxon>Teleostei</taxon>
        <taxon>Neoteleostei</taxon>
        <taxon>Acanthomorphata</taxon>
        <taxon>Carangaria</taxon>
        <taxon>Pleuronectiformes</taxon>
        <taxon>Pleuronectoidei</taxon>
        <taxon>Scophthalmidae</taxon>
        <taxon>Scophthalmus</taxon>
    </lineage>
</organism>
<accession>A0A2U9CVQ7</accession>
<gene>
    <name evidence="2" type="ORF">SMAX5B_001097</name>
</gene>
<dbReference type="EMBL" id="CP026262">
    <property type="protein sequence ID" value="AWP19969.1"/>
    <property type="molecule type" value="Genomic_DNA"/>
</dbReference>
<evidence type="ECO:0000313" key="3">
    <source>
        <dbReference type="Proteomes" id="UP000246464"/>
    </source>
</evidence>
<feature type="region of interest" description="Disordered" evidence="1">
    <location>
        <begin position="67"/>
        <end position="90"/>
    </location>
</feature>
<dbReference type="AlphaFoldDB" id="A0A2U9CVQ7"/>